<dbReference type="Pfam" id="PF00454">
    <property type="entry name" value="PI3_PI4_kinase"/>
    <property type="match status" value="1"/>
</dbReference>
<comment type="caution">
    <text evidence="4">The sequence shown here is derived from an EMBL/GenBank/DDBJ whole genome shotgun (WGS) entry which is preliminary data.</text>
</comment>
<dbReference type="GO" id="GO:0016020">
    <property type="term" value="C:membrane"/>
    <property type="evidence" value="ECO:0007669"/>
    <property type="project" value="TreeGrafter"/>
</dbReference>
<reference evidence="4 5" key="1">
    <citation type="submission" date="2014-05" db="EMBL/GenBank/DDBJ databases">
        <authorList>
            <person name="Sibley D."/>
            <person name="Venepally P."/>
            <person name="Karamycheva S."/>
            <person name="Hadjithomas M."/>
            <person name="Khan A."/>
            <person name="Brunk B."/>
            <person name="Roos D."/>
            <person name="Caler E."/>
            <person name="Lorenzi H."/>
        </authorList>
    </citation>
    <scope>NUCLEOTIDE SEQUENCE [LARGE SCALE GENOMIC DNA]</scope>
    <source>
        <strain evidence="4 5">RUB</strain>
    </source>
</reference>
<evidence type="ECO:0000313" key="4">
    <source>
        <dbReference type="EMBL" id="KFG57529.1"/>
    </source>
</evidence>
<dbReference type="VEuPathDB" id="ToxoDB:TGRUB_295140"/>
<accession>A0A086LLL1</accession>
<dbReference type="EMBL" id="AFYV02002812">
    <property type="protein sequence ID" value="KFG57529.1"/>
    <property type="molecule type" value="Genomic_DNA"/>
</dbReference>
<evidence type="ECO:0000259" key="3">
    <source>
        <dbReference type="PROSITE" id="PS50290"/>
    </source>
</evidence>
<evidence type="ECO:0000256" key="2">
    <source>
        <dbReference type="ARBA" id="ARBA00022777"/>
    </source>
</evidence>
<dbReference type="InterPro" id="IPR000403">
    <property type="entry name" value="PI3/4_kinase_cat_dom"/>
</dbReference>
<protein>
    <submittedName>
        <fullName evidence="4">1-phosphatidylinositol 4-kinase</fullName>
        <ecNumber evidence="4">2.7.1.67</ecNumber>
    </submittedName>
</protein>
<gene>
    <name evidence="4" type="ORF">TGRUB_295140</name>
</gene>
<dbReference type="PROSITE" id="PS00915">
    <property type="entry name" value="PI3_4_KINASE_1"/>
    <property type="match status" value="1"/>
</dbReference>
<dbReference type="InterPro" id="IPR018936">
    <property type="entry name" value="PI3/4_kinase_CS"/>
</dbReference>
<evidence type="ECO:0000256" key="1">
    <source>
        <dbReference type="ARBA" id="ARBA00022679"/>
    </source>
</evidence>
<dbReference type="InterPro" id="IPR015433">
    <property type="entry name" value="PI3/4_kinase"/>
</dbReference>
<dbReference type="AlphaFoldDB" id="A0A086LLL1"/>
<keyword evidence="2 4" id="KW-0418">Kinase</keyword>
<dbReference type="PROSITE" id="PS50290">
    <property type="entry name" value="PI3_4_KINASE_3"/>
    <property type="match status" value="1"/>
</dbReference>
<dbReference type="GO" id="GO:0048015">
    <property type="term" value="P:phosphatidylinositol-mediated signaling"/>
    <property type="evidence" value="ECO:0007669"/>
    <property type="project" value="TreeGrafter"/>
</dbReference>
<dbReference type="GO" id="GO:0005737">
    <property type="term" value="C:cytoplasm"/>
    <property type="evidence" value="ECO:0007669"/>
    <property type="project" value="TreeGrafter"/>
</dbReference>
<dbReference type="EC" id="2.7.1.67" evidence="4"/>
<dbReference type="GO" id="GO:0046854">
    <property type="term" value="P:phosphatidylinositol phosphate biosynthetic process"/>
    <property type="evidence" value="ECO:0007669"/>
    <property type="project" value="InterPro"/>
</dbReference>
<dbReference type="InterPro" id="IPR011009">
    <property type="entry name" value="Kinase-like_dom_sf"/>
</dbReference>
<evidence type="ECO:0000313" key="5">
    <source>
        <dbReference type="Proteomes" id="UP000028834"/>
    </source>
</evidence>
<dbReference type="Proteomes" id="UP000028834">
    <property type="component" value="Unassembled WGS sequence"/>
</dbReference>
<dbReference type="PANTHER" id="PTHR10048:SF22">
    <property type="entry name" value="PHOSPHATIDYLINOSITOL 4-KINASE BETA"/>
    <property type="match status" value="1"/>
</dbReference>
<dbReference type="PANTHER" id="PTHR10048">
    <property type="entry name" value="PHOSPHATIDYLINOSITOL KINASE"/>
    <property type="match status" value="1"/>
</dbReference>
<name>A0A086LLL1_TOXGO</name>
<dbReference type="SUPFAM" id="SSF56112">
    <property type="entry name" value="Protein kinase-like (PK-like)"/>
    <property type="match status" value="1"/>
</dbReference>
<organism evidence="4 5">
    <name type="scientific">Toxoplasma gondii RUB</name>
    <dbReference type="NCBI Taxonomy" id="935652"/>
    <lineage>
        <taxon>Eukaryota</taxon>
        <taxon>Sar</taxon>
        <taxon>Alveolata</taxon>
        <taxon>Apicomplexa</taxon>
        <taxon>Conoidasida</taxon>
        <taxon>Coccidia</taxon>
        <taxon>Eucoccidiorida</taxon>
        <taxon>Eimeriorina</taxon>
        <taxon>Sarcocystidae</taxon>
        <taxon>Toxoplasma</taxon>
    </lineage>
</organism>
<feature type="domain" description="PI3K/PI4K catalytic" evidence="3">
    <location>
        <begin position="15"/>
        <end position="124"/>
    </location>
</feature>
<dbReference type="Gene3D" id="3.30.1010.10">
    <property type="entry name" value="Phosphatidylinositol 3-kinase Catalytic Subunit, Chain A, domain 4"/>
    <property type="match status" value="1"/>
</dbReference>
<proteinExistence type="predicted"/>
<dbReference type="GO" id="GO:0004430">
    <property type="term" value="F:1-phosphatidylinositol 4-kinase activity"/>
    <property type="evidence" value="ECO:0007669"/>
    <property type="project" value="UniProtKB-EC"/>
</dbReference>
<keyword evidence="1 4" id="KW-0808">Transferase</keyword>
<sequence>MSVFPGTLVVNGISQFETSQVCIGALRPHGGVTWCFGFASAYIRCVLVKGGDDLRQELLASQLVRQFKAIFDEARLPLWLRPYEILVTGSNSGMQVVGIRCMCEAGVGTLSQALFKVRRVFHVG</sequence>